<dbReference type="AlphaFoldDB" id="A0A8D8RP02"/>
<feature type="transmembrane region" description="Helical" evidence="1">
    <location>
        <begin position="27"/>
        <end position="50"/>
    </location>
</feature>
<sequence length="128" mass="15280">MCVTAHVPPAVRMCRNAFSSTCVTINFLAYFFARSLYCFVYMKFFFPYLYQGGKFFLIYMSLQKFVSGVTFQPEICFWSDISTRNLFLEIHYNQKFVFWRDISTRNLFLERHFNHIASEYTEGNTEAL</sequence>
<keyword evidence="1" id="KW-0812">Transmembrane</keyword>
<evidence type="ECO:0000256" key="1">
    <source>
        <dbReference type="SAM" id="Phobius"/>
    </source>
</evidence>
<evidence type="ECO:0000313" key="2">
    <source>
        <dbReference type="EMBL" id="CAG6654640.1"/>
    </source>
</evidence>
<dbReference type="EMBL" id="HBUF01178498">
    <property type="protein sequence ID" value="CAG6654642.1"/>
    <property type="molecule type" value="Transcribed_RNA"/>
</dbReference>
<accession>A0A8D8RP02</accession>
<name>A0A8D8RP02_9HEMI</name>
<proteinExistence type="predicted"/>
<dbReference type="EMBL" id="HBUF01178497">
    <property type="protein sequence ID" value="CAG6654641.1"/>
    <property type="molecule type" value="Transcribed_RNA"/>
</dbReference>
<organism evidence="2">
    <name type="scientific">Cacopsylla melanoneura</name>
    <dbReference type="NCBI Taxonomy" id="428564"/>
    <lineage>
        <taxon>Eukaryota</taxon>
        <taxon>Metazoa</taxon>
        <taxon>Ecdysozoa</taxon>
        <taxon>Arthropoda</taxon>
        <taxon>Hexapoda</taxon>
        <taxon>Insecta</taxon>
        <taxon>Pterygota</taxon>
        <taxon>Neoptera</taxon>
        <taxon>Paraneoptera</taxon>
        <taxon>Hemiptera</taxon>
        <taxon>Sternorrhyncha</taxon>
        <taxon>Psylloidea</taxon>
        <taxon>Psyllidae</taxon>
        <taxon>Psyllinae</taxon>
        <taxon>Cacopsylla</taxon>
    </lineage>
</organism>
<reference evidence="2" key="1">
    <citation type="submission" date="2021-05" db="EMBL/GenBank/DDBJ databases">
        <authorList>
            <person name="Alioto T."/>
            <person name="Alioto T."/>
            <person name="Gomez Garrido J."/>
        </authorList>
    </citation>
    <scope>NUCLEOTIDE SEQUENCE</scope>
</reference>
<protein>
    <submittedName>
        <fullName evidence="2">Uncharacterized protein</fullName>
    </submittedName>
</protein>
<keyword evidence="1" id="KW-1133">Transmembrane helix</keyword>
<dbReference type="EMBL" id="HBUF01178496">
    <property type="protein sequence ID" value="CAG6654640.1"/>
    <property type="molecule type" value="Transcribed_RNA"/>
</dbReference>
<keyword evidence="1" id="KW-0472">Membrane</keyword>